<gene>
    <name evidence="1" type="ORF">CSUI_009496</name>
</gene>
<dbReference type="AlphaFoldDB" id="A0A2C6KJ70"/>
<name>A0A2C6KJ70_9APIC</name>
<dbReference type="EMBL" id="MIGC01005682">
    <property type="protein sequence ID" value="PHJ16688.1"/>
    <property type="molecule type" value="Genomic_DNA"/>
</dbReference>
<sequence>MKEKSFLAYRKACVLRRSLSISSFFFLVSSSSRLTPPSVQRQASRFSSSDKIDQCLTPEISSFFDLRIQVTE</sequence>
<dbReference type="Proteomes" id="UP000221165">
    <property type="component" value="Unassembled WGS sequence"/>
</dbReference>
<reference evidence="1 2" key="1">
    <citation type="journal article" date="2017" name="Int. J. Parasitol.">
        <title>The genome of the protozoan parasite Cystoisospora suis and a reverse vaccinology approach to identify vaccine candidates.</title>
        <authorList>
            <person name="Palmieri N."/>
            <person name="Shrestha A."/>
            <person name="Ruttkowski B."/>
            <person name="Beck T."/>
            <person name="Vogl C."/>
            <person name="Tomley F."/>
            <person name="Blake D.P."/>
            <person name="Joachim A."/>
        </authorList>
    </citation>
    <scope>NUCLEOTIDE SEQUENCE [LARGE SCALE GENOMIC DNA]</scope>
    <source>
        <strain evidence="1 2">Wien I</strain>
    </source>
</reference>
<evidence type="ECO:0000313" key="1">
    <source>
        <dbReference type="EMBL" id="PHJ16688.1"/>
    </source>
</evidence>
<proteinExistence type="predicted"/>
<protein>
    <submittedName>
        <fullName evidence="1">Uncharacterized protein</fullName>
    </submittedName>
</protein>
<evidence type="ECO:0000313" key="2">
    <source>
        <dbReference type="Proteomes" id="UP000221165"/>
    </source>
</evidence>
<organism evidence="1 2">
    <name type="scientific">Cystoisospora suis</name>
    <dbReference type="NCBI Taxonomy" id="483139"/>
    <lineage>
        <taxon>Eukaryota</taxon>
        <taxon>Sar</taxon>
        <taxon>Alveolata</taxon>
        <taxon>Apicomplexa</taxon>
        <taxon>Conoidasida</taxon>
        <taxon>Coccidia</taxon>
        <taxon>Eucoccidiorida</taxon>
        <taxon>Eimeriorina</taxon>
        <taxon>Sarcocystidae</taxon>
        <taxon>Cystoisospora</taxon>
    </lineage>
</organism>
<comment type="caution">
    <text evidence="1">The sequence shown here is derived from an EMBL/GenBank/DDBJ whole genome shotgun (WGS) entry which is preliminary data.</text>
</comment>
<keyword evidence="2" id="KW-1185">Reference proteome</keyword>
<accession>A0A2C6KJ70</accession>
<dbReference type="RefSeq" id="XP_067918413.1">
    <property type="nucleotide sequence ID" value="XM_068069612.1"/>
</dbReference>
<dbReference type="GeneID" id="94432823"/>
<dbReference type="VEuPathDB" id="ToxoDB:CSUI_009496"/>